<comment type="caution">
    <text evidence="3">The sequence shown here is derived from an EMBL/GenBank/DDBJ whole genome shotgun (WGS) entry which is preliminary data.</text>
</comment>
<gene>
    <name evidence="3" type="ORF">N658DRAFT_493163</name>
</gene>
<keyword evidence="2" id="KW-0472">Membrane</keyword>
<sequence length="641" mass="69298">MQFSPLQSRLAASLVASCLLILLYLFLFPPNFALAAELREALPVVFDDLDLFEGLPLRSLLDSTYEPDFPAFDRSIIGRAPAEVTSLTNNEPMPMNVEGGTMQRFVFALSGVSRRGAEEDGLEARDGNEILRESNASAGAREHDTTGEKEEPQLARRQAMQKVYISATTCLQPQPIDPSKTTVDPPQLTLLVSTSAEDLLADPEFQDKVVFNEGAVMYNLTTDREVYIGIQAQKVSALFSGTYNFQIAASTDNFYYSYNEQDDADLIWVDSDSQGALLITHNLTDKADPAAEQQIMSSQPYVLFAHNEKDPAINGLKHSYCGLQNYAQIAAIKDGRRTSLVRTGMTRRGPGNLPKQQFFFSGLNSSSTYIGILAKAGADGGALGKRQTAAAGGTQIFKPTNFTTKSDHGNCALIIDLAFCDQIAYSVPSNPNFGNSTQLAQFYDGYAASMYANFNKSLAQIACEAPSSQRYSLARNCTDCAGAYKDWLCSVTIPRCEDFSNPAPHLQPRAVGQPFPDGSALNHQEALAGYDAAALNSTAFRASRNPAIDEVVRPGPYKELLPCDDLCYKLVQSCPAQLGFGCPVPGQIGFEGNYARHDPTAGLTCNFPGSAHVKSRAAGRAAVGWGVVVPAAVLVGWLMAI</sequence>
<protein>
    <submittedName>
        <fullName evidence="3">Stretch-activated Ca-permeable channel</fullName>
    </submittedName>
</protein>
<accession>A0AAN6T4N7</accession>
<organism evidence="3 4">
    <name type="scientific">Parathielavia hyrcaniae</name>
    <dbReference type="NCBI Taxonomy" id="113614"/>
    <lineage>
        <taxon>Eukaryota</taxon>
        <taxon>Fungi</taxon>
        <taxon>Dikarya</taxon>
        <taxon>Ascomycota</taxon>
        <taxon>Pezizomycotina</taxon>
        <taxon>Sordariomycetes</taxon>
        <taxon>Sordariomycetidae</taxon>
        <taxon>Sordariales</taxon>
        <taxon>Chaetomiaceae</taxon>
        <taxon>Parathielavia</taxon>
    </lineage>
</organism>
<feature type="transmembrane region" description="Helical" evidence="2">
    <location>
        <begin position="622"/>
        <end position="640"/>
    </location>
</feature>
<evidence type="ECO:0000256" key="1">
    <source>
        <dbReference type="SAM" id="MobiDB-lite"/>
    </source>
</evidence>
<dbReference type="GO" id="GO:0005262">
    <property type="term" value="F:calcium channel activity"/>
    <property type="evidence" value="ECO:0007669"/>
    <property type="project" value="InterPro"/>
</dbReference>
<dbReference type="Pfam" id="PF12929">
    <property type="entry name" value="Mid1"/>
    <property type="match status" value="1"/>
</dbReference>
<proteinExistence type="predicted"/>
<keyword evidence="2" id="KW-1133">Transmembrane helix</keyword>
<reference evidence="3" key="2">
    <citation type="submission" date="2023-05" db="EMBL/GenBank/DDBJ databases">
        <authorList>
            <consortium name="Lawrence Berkeley National Laboratory"/>
            <person name="Steindorff A."/>
            <person name="Hensen N."/>
            <person name="Bonometti L."/>
            <person name="Westerberg I."/>
            <person name="Brannstrom I.O."/>
            <person name="Guillou S."/>
            <person name="Cros-Aarteil S."/>
            <person name="Calhoun S."/>
            <person name="Haridas S."/>
            <person name="Kuo A."/>
            <person name="Mondo S."/>
            <person name="Pangilinan J."/>
            <person name="Riley R."/>
            <person name="Labutti K."/>
            <person name="Andreopoulos B."/>
            <person name="Lipzen A."/>
            <person name="Chen C."/>
            <person name="Yanf M."/>
            <person name="Daum C."/>
            <person name="Ng V."/>
            <person name="Clum A."/>
            <person name="Ohm R."/>
            <person name="Martin F."/>
            <person name="Silar P."/>
            <person name="Natvig D."/>
            <person name="Lalanne C."/>
            <person name="Gautier V."/>
            <person name="Ament-Velasquez S.L."/>
            <person name="Kruys A."/>
            <person name="Hutchinson M.I."/>
            <person name="Powell A.J."/>
            <person name="Barry K."/>
            <person name="Miller A.N."/>
            <person name="Grigoriev I.V."/>
            <person name="Debuchy R."/>
            <person name="Gladieux P."/>
            <person name="Thoren M.H."/>
            <person name="Johannesson H."/>
        </authorList>
    </citation>
    <scope>NUCLEOTIDE SEQUENCE</scope>
    <source>
        <strain evidence="3">CBS 757.83</strain>
    </source>
</reference>
<dbReference type="PANTHER" id="PTHR39142">
    <property type="entry name" value="MID1P"/>
    <property type="match status" value="1"/>
</dbReference>
<evidence type="ECO:0000256" key="2">
    <source>
        <dbReference type="SAM" id="Phobius"/>
    </source>
</evidence>
<feature type="compositionally biased region" description="Basic and acidic residues" evidence="1">
    <location>
        <begin position="140"/>
        <end position="154"/>
    </location>
</feature>
<dbReference type="GO" id="GO:0098703">
    <property type="term" value="P:calcium ion import across plasma membrane"/>
    <property type="evidence" value="ECO:0007669"/>
    <property type="project" value="InterPro"/>
</dbReference>
<dbReference type="Proteomes" id="UP001305647">
    <property type="component" value="Unassembled WGS sequence"/>
</dbReference>
<dbReference type="PANTHER" id="PTHR39142:SF1">
    <property type="entry name" value="AEL197CP"/>
    <property type="match status" value="1"/>
</dbReference>
<name>A0AAN6T4N7_9PEZI</name>
<reference evidence="3" key="1">
    <citation type="journal article" date="2023" name="Mol. Phylogenet. Evol.">
        <title>Genome-scale phylogeny and comparative genomics of the fungal order Sordariales.</title>
        <authorList>
            <person name="Hensen N."/>
            <person name="Bonometti L."/>
            <person name="Westerberg I."/>
            <person name="Brannstrom I.O."/>
            <person name="Guillou S."/>
            <person name="Cros-Aarteil S."/>
            <person name="Calhoun S."/>
            <person name="Haridas S."/>
            <person name="Kuo A."/>
            <person name="Mondo S."/>
            <person name="Pangilinan J."/>
            <person name="Riley R."/>
            <person name="LaButti K."/>
            <person name="Andreopoulos B."/>
            <person name="Lipzen A."/>
            <person name="Chen C."/>
            <person name="Yan M."/>
            <person name="Daum C."/>
            <person name="Ng V."/>
            <person name="Clum A."/>
            <person name="Steindorff A."/>
            <person name="Ohm R.A."/>
            <person name="Martin F."/>
            <person name="Silar P."/>
            <person name="Natvig D.O."/>
            <person name="Lalanne C."/>
            <person name="Gautier V."/>
            <person name="Ament-Velasquez S.L."/>
            <person name="Kruys A."/>
            <person name="Hutchinson M.I."/>
            <person name="Powell A.J."/>
            <person name="Barry K."/>
            <person name="Miller A.N."/>
            <person name="Grigoriev I.V."/>
            <person name="Debuchy R."/>
            <person name="Gladieux P."/>
            <person name="Hiltunen Thoren M."/>
            <person name="Johannesson H."/>
        </authorList>
    </citation>
    <scope>NUCLEOTIDE SEQUENCE</scope>
    <source>
        <strain evidence="3">CBS 757.83</strain>
    </source>
</reference>
<dbReference type="InterPro" id="IPR024338">
    <property type="entry name" value="MID1/Yam8"/>
</dbReference>
<feature type="region of interest" description="Disordered" evidence="1">
    <location>
        <begin position="134"/>
        <end position="158"/>
    </location>
</feature>
<evidence type="ECO:0000313" key="4">
    <source>
        <dbReference type="Proteomes" id="UP001305647"/>
    </source>
</evidence>
<keyword evidence="4" id="KW-1185">Reference proteome</keyword>
<evidence type="ECO:0000313" key="3">
    <source>
        <dbReference type="EMBL" id="KAK4105055.1"/>
    </source>
</evidence>
<dbReference type="AlphaFoldDB" id="A0AAN6T4N7"/>
<keyword evidence="2" id="KW-0812">Transmembrane</keyword>
<dbReference type="EMBL" id="MU863626">
    <property type="protein sequence ID" value="KAK4105055.1"/>
    <property type="molecule type" value="Genomic_DNA"/>
</dbReference>